<dbReference type="PRINTS" id="PR00081">
    <property type="entry name" value="GDHRDH"/>
</dbReference>
<evidence type="ECO:0000256" key="1">
    <source>
        <dbReference type="ARBA" id="ARBA00006484"/>
    </source>
</evidence>
<dbReference type="PRINTS" id="PR00080">
    <property type="entry name" value="SDRFAMILY"/>
</dbReference>
<dbReference type="Pfam" id="PF13561">
    <property type="entry name" value="adh_short_C2"/>
    <property type="match status" value="1"/>
</dbReference>
<comment type="caution">
    <text evidence="2">The sequence shown here is derived from an EMBL/GenBank/DDBJ whole genome shotgun (WGS) entry which is preliminary data.</text>
</comment>
<gene>
    <name evidence="2" type="ORF">OKJ48_10885</name>
</gene>
<dbReference type="RefSeq" id="WP_324767889.1">
    <property type="nucleotide sequence ID" value="NZ_BAAATS010000032.1"/>
</dbReference>
<keyword evidence="3" id="KW-1185">Reference proteome</keyword>
<protein>
    <submittedName>
        <fullName evidence="2">SDR family oxidoreductase</fullName>
    </submittedName>
</protein>
<reference evidence="2 3" key="1">
    <citation type="submission" date="2022-10" db="EMBL/GenBank/DDBJ databases">
        <authorList>
            <person name="Xie J."/>
            <person name="Shen N."/>
        </authorList>
    </citation>
    <scope>NUCLEOTIDE SEQUENCE [LARGE SCALE GENOMIC DNA]</scope>
    <source>
        <strain evidence="2 3">DSM 41681</strain>
    </source>
</reference>
<dbReference type="PANTHER" id="PTHR42879">
    <property type="entry name" value="3-OXOACYL-(ACYL-CARRIER-PROTEIN) REDUCTASE"/>
    <property type="match status" value="1"/>
</dbReference>
<comment type="similarity">
    <text evidence="1">Belongs to the short-chain dehydrogenases/reductases (SDR) family.</text>
</comment>
<dbReference type="InterPro" id="IPR036291">
    <property type="entry name" value="NAD(P)-bd_dom_sf"/>
</dbReference>
<evidence type="ECO:0000313" key="2">
    <source>
        <dbReference type="EMBL" id="MEB3960742.1"/>
    </source>
</evidence>
<proteinExistence type="inferred from homology"/>
<sequence>MENLAGKTALVTGGTKGIGEAITRRLAAAGARVATTARSKPAGGVPAHIDRFIAADLSTSQGADDVATAVLKAFGGIDIVVHNAGGSDAPMGSAASFSDADWEQTLALNLLAPVRIDRVLTPALQQSKGTIVHVASLGARLPHVVTVPYSAAKAALSSYSKSLATELGSSGVRVNRIQPGFIETAGTEVFMDEIAANGGTDRQAARQIVMDALGGVPLGRPGRPEEVADLVAFLVSDAARYITGMDATIDGGSNPAV</sequence>
<dbReference type="Proteomes" id="UP001352223">
    <property type="component" value="Unassembled WGS sequence"/>
</dbReference>
<dbReference type="NCBIfam" id="NF005095">
    <property type="entry name" value="PRK06523.1"/>
    <property type="match status" value="1"/>
</dbReference>
<dbReference type="SUPFAM" id="SSF51735">
    <property type="entry name" value="NAD(P)-binding Rossmann-fold domains"/>
    <property type="match status" value="1"/>
</dbReference>
<evidence type="ECO:0000313" key="3">
    <source>
        <dbReference type="Proteomes" id="UP001352223"/>
    </source>
</evidence>
<dbReference type="InterPro" id="IPR020904">
    <property type="entry name" value="Sc_DH/Rdtase_CS"/>
</dbReference>
<dbReference type="PROSITE" id="PS00061">
    <property type="entry name" value="ADH_SHORT"/>
    <property type="match status" value="1"/>
</dbReference>
<dbReference type="EMBL" id="JAOZYB010000062">
    <property type="protein sequence ID" value="MEB3960742.1"/>
    <property type="molecule type" value="Genomic_DNA"/>
</dbReference>
<dbReference type="Gene3D" id="3.40.50.720">
    <property type="entry name" value="NAD(P)-binding Rossmann-like Domain"/>
    <property type="match status" value="1"/>
</dbReference>
<accession>A0ABU6C7Q3</accession>
<dbReference type="InterPro" id="IPR002347">
    <property type="entry name" value="SDR_fam"/>
</dbReference>
<name>A0ABU6C7Q3_9ACTN</name>
<dbReference type="InterPro" id="IPR050259">
    <property type="entry name" value="SDR"/>
</dbReference>
<organism evidence="2 3">
    <name type="scientific">Streptomyces kunmingensis</name>
    <dbReference type="NCBI Taxonomy" id="68225"/>
    <lineage>
        <taxon>Bacteria</taxon>
        <taxon>Bacillati</taxon>
        <taxon>Actinomycetota</taxon>
        <taxon>Actinomycetes</taxon>
        <taxon>Kitasatosporales</taxon>
        <taxon>Streptomycetaceae</taxon>
        <taxon>Streptomyces</taxon>
    </lineage>
</organism>